<keyword evidence="1" id="KW-0472">Membrane</keyword>
<accession>A0A161XUJ4</accession>
<name>A0A161XUJ4_9GAMM</name>
<protein>
    <submittedName>
        <fullName evidence="2">Uncharacterized protein</fullName>
    </submittedName>
</protein>
<feature type="transmembrane region" description="Helical" evidence="1">
    <location>
        <begin position="90"/>
        <end position="109"/>
    </location>
</feature>
<evidence type="ECO:0000313" key="3">
    <source>
        <dbReference type="Proteomes" id="UP000076643"/>
    </source>
</evidence>
<dbReference type="Proteomes" id="UP000076643">
    <property type="component" value="Unassembled WGS sequence"/>
</dbReference>
<proteinExistence type="predicted"/>
<reference evidence="2 3" key="1">
    <citation type="submission" date="2013-07" db="EMBL/GenBank/DDBJ databases">
        <title>Comparative Genomic and Metabolomic Analysis of Twelve Strains of Pseudoalteromonas luteoviolacea.</title>
        <authorList>
            <person name="Vynne N.G."/>
            <person name="Mansson M."/>
            <person name="Gram L."/>
        </authorList>
    </citation>
    <scope>NUCLEOTIDE SEQUENCE [LARGE SCALE GENOMIC DNA]</scope>
    <source>
        <strain evidence="2 3">DSM 6061</strain>
    </source>
</reference>
<evidence type="ECO:0000313" key="2">
    <source>
        <dbReference type="EMBL" id="KZN34410.1"/>
    </source>
</evidence>
<dbReference type="EMBL" id="AUYB01000118">
    <property type="protein sequence ID" value="KZN34410.1"/>
    <property type="molecule type" value="Genomic_DNA"/>
</dbReference>
<dbReference type="AlphaFoldDB" id="A0A161XUJ4"/>
<dbReference type="PATRIC" id="fig|1365250.3.peg.3537"/>
<organism evidence="2 3">
    <name type="scientific">Pseudoalteromonas luteoviolacea DSM 6061</name>
    <dbReference type="NCBI Taxonomy" id="1365250"/>
    <lineage>
        <taxon>Bacteria</taxon>
        <taxon>Pseudomonadati</taxon>
        <taxon>Pseudomonadota</taxon>
        <taxon>Gammaproteobacteria</taxon>
        <taxon>Alteromonadales</taxon>
        <taxon>Pseudoalteromonadaceae</taxon>
        <taxon>Pseudoalteromonas</taxon>
    </lineage>
</organism>
<keyword evidence="1" id="KW-1133">Transmembrane helix</keyword>
<evidence type="ECO:0000256" key="1">
    <source>
        <dbReference type="SAM" id="Phobius"/>
    </source>
</evidence>
<feature type="transmembrane region" description="Helical" evidence="1">
    <location>
        <begin position="23"/>
        <end position="40"/>
    </location>
</feature>
<keyword evidence="3" id="KW-1185">Reference proteome</keyword>
<feature type="transmembrane region" description="Helical" evidence="1">
    <location>
        <begin position="60"/>
        <end position="78"/>
    </location>
</feature>
<comment type="caution">
    <text evidence="2">The sequence shown here is derived from an EMBL/GenBank/DDBJ whole genome shotgun (WGS) entry which is preliminary data.</text>
</comment>
<gene>
    <name evidence="2" type="ORF">N475_19215</name>
</gene>
<sequence length="256" mass="29167">MEESAPQQPSQIKKAALFSVKKLMALSAFIVSILIGAYATDIVETLKAYVFYSECSVIRFLPIVLLGTSLVGYLYYRFERSSESTLKRVFKSAAAASVCVAFFSAGMFLKDPWLSMSMFNDEYDGPVRTLQNYAGFEVKQEACEKRGKNLTCSFYAINLLPKDNEFRIDSDSYVIDHKDSHASVNAFYIGEKRYGFRTSDYFVVPLGSKRKFKLEFALSSDEKMRLAPYLSVVMESREHQEKLLNFRSVPVIDYIN</sequence>
<dbReference type="RefSeq" id="WP_063365630.1">
    <property type="nucleotide sequence ID" value="NZ_AQHB01000049.1"/>
</dbReference>
<keyword evidence="1" id="KW-0812">Transmembrane</keyword>